<feature type="signal peptide" evidence="6">
    <location>
        <begin position="1"/>
        <end position="22"/>
    </location>
</feature>
<dbReference type="SUPFAM" id="SSF56925">
    <property type="entry name" value="OMPA-like"/>
    <property type="match status" value="1"/>
</dbReference>
<dbReference type="OrthoDB" id="8016903at2"/>
<feature type="chain" id="PRO_5010209179" evidence="6">
    <location>
        <begin position="23"/>
        <end position="253"/>
    </location>
</feature>
<comment type="similarity">
    <text evidence="5">Belongs to the Omp25/RopB family.</text>
</comment>
<dbReference type="InterPro" id="IPR011250">
    <property type="entry name" value="OMP/PagP_B-barrel"/>
</dbReference>
<accession>A0A1H4S3X1</accession>
<evidence type="ECO:0000313" key="8">
    <source>
        <dbReference type="EMBL" id="SEC38551.1"/>
    </source>
</evidence>
<sequence length="253" mass="26594">MKKFLLGTVGLIALGISAPASAADLAARPYTKAPPMVAAIYDWSGFYVGANGGYGSSRKCFDSVGFVGFPTAAVRDNCGDATGGLAGGQIGYRWQSASWVFGLEAQGDWADLKGSSPSTLLAGVTEHVKINGIGLFTGQVGYAWNNVLFYVKGGAAVVGDHYRTSFTAGDVLISSASETRWGGTVGAGLEFGFAPNWSVGFEYDHLFMGSRDLAFSGPLAPPPVLPVERIHQDVDMATIRVNYRFGGPIVAKY</sequence>
<evidence type="ECO:0000256" key="5">
    <source>
        <dbReference type="ARBA" id="ARBA00038306"/>
    </source>
</evidence>
<dbReference type="GO" id="GO:0009279">
    <property type="term" value="C:cell outer membrane"/>
    <property type="evidence" value="ECO:0007669"/>
    <property type="project" value="UniProtKB-SubCell"/>
</dbReference>
<dbReference type="AlphaFoldDB" id="A0A1H4S3X1"/>
<comment type="subcellular location">
    <subcellularLocation>
        <location evidence="1">Cell outer membrane</location>
    </subcellularLocation>
</comment>
<keyword evidence="2 6" id="KW-0732">Signal</keyword>
<name>A0A1H4S3X1_9BRAD</name>
<feature type="domain" description="Outer membrane protein beta-barrel" evidence="7">
    <location>
        <begin position="37"/>
        <end position="245"/>
    </location>
</feature>
<evidence type="ECO:0000256" key="2">
    <source>
        <dbReference type="ARBA" id="ARBA00022729"/>
    </source>
</evidence>
<gene>
    <name evidence="8" type="ORF">SAMN05444171_1283</name>
</gene>
<evidence type="ECO:0000256" key="3">
    <source>
        <dbReference type="ARBA" id="ARBA00023136"/>
    </source>
</evidence>
<dbReference type="InterPro" id="IPR027385">
    <property type="entry name" value="Beta-barrel_OMP"/>
</dbReference>
<organism evidence="8 9">
    <name type="scientific">Bradyrhizobium lablabi</name>
    <dbReference type="NCBI Taxonomy" id="722472"/>
    <lineage>
        <taxon>Bacteria</taxon>
        <taxon>Pseudomonadati</taxon>
        <taxon>Pseudomonadota</taxon>
        <taxon>Alphaproteobacteria</taxon>
        <taxon>Hyphomicrobiales</taxon>
        <taxon>Nitrobacteraceae</taxon>
        <taxon>Bradyrhizobium</taxon>
    </lineage>
</organism>
<protein>
    <submittedName>
        <fullName evidence="8">Outer membrane immunogenic protein</fullName>
    </submittedName>
</protein>
<keyword evidence="3" id="KW-0472">Membrane</keyword>
<dbReference type="Gene3D" id="2.40.160.20">
    <property type="match status" value="1"/>
</dbReference>
<evidence type="ECO:0000313" key="9">
    <source>
        <dbReference type="Proteomes" id="UP000183208"/>
    </source>
</evidence>
<dbReference type="EMBL" id="FNTI01000001">
    <property type="protein sequence ID" value="SEC38551.1"/>
    <property type="molecule type" value="Genomic_DNA"/>
</dbReference>
<dbReference type="Pfam" id="PF13505">
    <property type="entry name" value="OMP_b-brl"/>
    <property type="match status" value="1"/>
</dbReference>
<proteinExistence type="inferred from homology"/>
<evidence type="ECO:0000259" key="7">
    <source>
        <dbReference type="Pfam" id="PF13505"/>
    </source>
</evidence>
<evidence type="ECO:0000256" key="4">
    <source>
        <dbReference type="ARBA" id="ARBA00023237"/>
    </source>
</evidence>
<dbReference type="PANTHER" id="PTHR34001:SF3">
    <property type="entry name" value="BLL7405 PROTEIN"/>
    <property type="match status" value="1"/>
</dbReference>
<reference evidence="8 9" key="1">
    <citation type="submission" date="2016-10" db="EMBL/GenBank/DDBJ databases">
        <authorList>
            <person name="de Groot N.N."/>
        </authorList>
    </citation>
    <scope>NUCLEOTIDE SEQUENCE [LARGE SCALE GENOMIC DNA]</scope>
    <source>
        <strain evidence="8 9">GAS522</strain>
    </source>
</reference>
<evidence type="ECO:0000256" key="1">
    <source>
        <dbReference type="ARBA" id="ARBA00004442"/>
    </source>
</evidence>
<dbReference type="PANTHER" id="PTHR34001">
    <property type="entry name" value="BLL7405 PROTEIN"/>
    <property type="match status" value="1"/>
</dbReference>
<evidence type="ECO:0000256" key="6">
    <source>
        <dbReference type="SAM" id="SignalP"/>
    </source>
</evidence>
<dbReference type="RefSeq" id="WP_074816959.1">
    <property type="nucleotide sequence ID" value="NZ_FNTI01000001.1"/>
</dbReference>
<dbReference type="InterPro" id="IPR051692">
    <property type="entry name" value="OMP-like"/>
</dbReference>
<keyword evidence="4" id="KW-0998">Cell outer membrane</keyword>
<dbReference type="Proteomes" id="UP000183208">
    <property type="component" value="Unassembled WGS sequence"/>
</dbReference>